<comment type="subcellular location">
    <subcellularLocation>
        <location evidence="11">Cell inner membrane</location>
        <topology evidence="11">Multi-pass membrane protein</topology>
    </subcellularLocation>
    <subcellularLocation>
        <location evidence="1">Cell membrane</location>
        <topology evidence="1">Multi-pass membrane protein</topology>
    </subcellularLocation>
</comment>
<accession>A0A433KRE0</accession>
<dbReference type="InterPro" id="IPR013525">
    <property type="entry name" value="ABC2_TM"/>
</dbReference>
<feature type="transmembrane region" description="Helical" evidence="11">
    <location>
        <begin position="198"/>
        <end position="216"/>
    </location>
</feature>
<feature type="transmembrane region" description="Helical" evidence="11">
    <location>
        <begin position="44"/>
        <end position="66"/>
    </location>
</feature>
<feature type="domain" description="ABC transmembrane type-2" evidence="12">
    <location>
        <begin position="46"/>
        <end position="275"/>
    </location>
</feature>
<dbReference type="InterPro" id="IPR047817">
    <property type="entry name" value="ABC2_TM_bact-type"/>
</dbReference>
<organism evidence="13 14">
    <name type="scientific">Vreelandella nanhaiensis</name>
    <dbReference type="NCBI Taxonomy" id="1258546"/>
    <lineage>
        <taxon>Bacteria</taxon>
        <taxon>Pseudomonadati</taxon>
        <taxon>Pseudomonadota</taxon>
        <taxon>Gammaproteobacteria</taxon>
        <taxon>Oceanospirillales</taxon>
        <taxon>Halomonadaceae</taxon>
        <taxon>Vreelandella</taxon>
    </lineage>
</organism>
<keyword evidence="9" id="KW-0625">Polysaccharide transport</keyword>
<keyword evidence="10 11" id="KW-0472">Membrane</keyword>
<dbReference type="PANTHER" id="PTHR30413">
    <property type="entry name" value="INNER MEMBRANE TRANSPORT PERMEASE"/>
    <property type="match status" value="1"/>
</dbReference>
<evidence type="ECO:0000256" key="6">
    <source>
        <dbReference type="ARBA" id="ARBA00022692"/>
    </source>
</evidence>
<evidence type="ECO:0000256" key="3">
    <source>
        <dbReference type="ARBA" id="ARBA00022448"/>
    </source>
</evidence>
<dbReference type="InterPro" id="IPR000412">
    <property type="entry name" value="ABC_2_transport"/>
</dbReference>
<feature type="transmembrane region" description="Helical" evidence="11">
    <location>
        <begin position="165"/>
        <end position="186"/>
    </location>
</feature>
<feature type="transmembrane region" description="Helical" evidence="11">
    <location>
        <begin position="129"/>
        <end position="159"/>
    </location>
</feature>
<name>A0A433KRE0_9GAMM</name>
<evidence type="ECO:0000256" key="2">
    <source>
        <dbReference type="ARBA" id="ARBA00007783"/>
    </source>
</evidence>
<dbReference type="PROSITE" id="PS51012">
    <property type="entry name" value="ABC_TM2"/>
    <property type="match status" value="1"/>
</dbReference>
<dbReference type="GO" id="GO:0043190">
    <property type="term" value="C:ATP-binding cassette (ABC) transporter complex"/>
    <property type="evidence" value="ECO:0007669"/>
    <property type="project" value="InterPro"/>
</dbReference>
<sequence>MKFVTDPNALPNTSVLQFFKSVIKNRHLVNQMTKRDVVGRYRGSFIGIGWSFLHPLLMLAVFTFVFSAVFQMRWGVPINGQEEGKGVFAIVLFIGLIIHSFLAEILTRSPSLIVSNTNYVKKVIFPLEIMPWVSVLSALIHASISIIVWLFAYLLLIGIPGWQVVFLPLVMIPLITLALGVAYLLASLGVFMRDIGQTMGVISSVLLFLSPVFFPLERLPEQFQTYFLLNPLTFMIQQAREVLIWKSLPDFYGLIIYMLVASLVFLLGFTWFQKTRKGFADVL</sequence>
<feature type="transmembrane region" description="Helical" evidence="11">
    <location>
        <begin position="86"/>
        <end position="108"/>
    </location>
</feature>
<keyword evidence="8 11" id="KW-1133">Transmembrane helix</keyword>
<dbReference type="Proteomes" id="UP000287023">
    <property type="component" value="Unassembled WGS sequence"/>
</dbReference>
<keyword evidence="5" id="KW-0762">Sugar transport</keyword>
<dbReference type="PANTHER" id="PTHR30413:SF10">
    <property type="entry name" value="CAPSULE POLYSACCHARIDE EXPORT INNER-MEMBRANE PROTEIN CTRC"/>
    <property type="match status" value="1"/>
</dbReference>
<keyword evidence="6 11" id="KW-0812">Transmembrane</keyword>
<proteinExistence type="inferred from homology"/>
<comment type="caution">
    <text evidence="13">The sequence shown here is derived from an EMBL/GenBank/DDBJ whole genome shotgun (WGS) entry which is preliminary data.</text>
</comment>
<evidence type="ECO:0000256" key="8">
    <source>
        <dbReference type="ARBA" id="ARBA00022989"/>
    </source>
</evidence>
<dbReference type="GO" id="GO:0140359">
    <property type="term" value="F:ABC-type transporter activity"/>
    <property type="evidence" value="ECO:0007669"/>
    <property type="project" value="InterPro"/>
</dbReference>
<dbReference type="Pfam" id="PF01061">
    <property type="entry name" value="ABC2_membrane"/>
    <property type="match status" value="1"/>
</dbReference>
<keyword evidence="14" id="KW-1185">Reference proteome</keyword>
<evidence type="ECO:0000256" key="7">
    <source>
        <dbReference type="ARBA" id="ARBA00022903"/>
    </source>
</evidence>
<dbReference type="GO" id="GO:0015920">
    <property type="term" value="P:lipopolysaccharide transport"/>
    <property type="evidence" value="ECO:0007669"/>
    <property type="project" value="TreeGrafter"/>
</dbReference>
<evidence type="ECO:0000256" key="10">
    <source>
        <dbReference type="ARBA" id="ARBA00023136"/>
    </source>
</evidence>
<keyword evidence="7" id="KW-0972">Capsule biogenesis/degradation</keyword>
<evidence type="ECO:0000313" key="14">
    <source>
        <dbReference type="Proteomes" id="UP000287023"/>
    </source>
</evidence>
<dbReference type="PRINTS" id="PR00164">
    <property type="entry name" value="ABC2TRNSPORT"/>
</dbReference>
<evidence type="ECO:0000259" key="12">
    <source>
        <dbReference type="PROSITE" id="PS51012"/>
    </source>
</evidence>
<evidence type="ECO:0000256" key="9">
    <source>
        <dbReference type="ARBA" id="ARBA00023047"/>
    </source>
</evidence>
<evidence type="ECO:0000256" key="4">
    <source>
        <dbReference type="ARBA" id="ARBA00022475"/>
    </source>
</evidence>
<reference evidence="13 14" key="1">
    <citation type="submission" date="2018-12" db="EMBL/GenBank/DDBJ databases">
        <title>three novel Halomonas strain isolated from plants.</title>
        <authorList>
            <person name="Sun C."/>
        </authorList>
    </citation>
    <scope>NUCLEOTIDE SEQUENCE [LARGE SCALE GENOMIC DNA]</scope>
    <source>
        <strain evidence="13 14">JCM 18142</strain>
    </source>
</reference>
<dbReference type="OrthoDB" id="9786910at2"/>
<comment type="similarity">
    <text evidence="2 11">Belongs to the ABC-2 integral membrane protein family.</text>
</comment>
<dbReference type="EMBL" id="RZHF01000009">
    <property type="protein sequence ID" value="RUR32227.1"/>
    <property type="molecule type" value="Genomic_DNA"/>
</dbReference>
<evidence type="ECO:0000256" key="11">
    <source>
        <dbReference type="RuleBase" id="RU361157"/>
    </source>
</evidence>
<keyword evidence="4 11" id="KW-1003">Cell membrane</keyword>
<keyword evidence="3 11" id="KW-0813">Transport</keyword>
<feature type="transmembrane region" description="Helical" evidence="11">
    <location>
        <begin position="251"/>
        <end position="272"/>
    </location>
</feature>
<gene>
    <name evidence="13" type="ORF">ELY38_07940</name>
</gene>
<protein>
    <recommendedName>
        <fullName evidence="11">Transport permease protein</fullName>
    </recommendedName>
</protein>
<evidence type="ECO:0000256" key="5">
    <source>
        <dbReference type="ARBA" id="ARBA00022597"/>
    </source>
</evidence>
<dbReference type="GO" id="GO:0015774">
    <property type="term" value="P:polysaccharide transport"/>
    <property type="evidence" value="ECO:0007669"/>
    <property type="project" value="UniProtKB-KW"/>
</dbReference>
<evidence type="ECO:0000313" key="13">
    <source>
        <dbReference type="EMBL" id="RUR32227.1"/>
    </source>
</evidence>
<dbReference type="AlphaFoldDB" id="A0A433KRE0"/>
<evidence type="ECO:0000256" key="1">
    <source>
        <dbReference type="ARBA" id="ARBA00004651"/>
    </source>
</evidence>